<dbReference type="InterPro" id="IPR013783">
    <property type="entry name" value="Ig-like_fold"/>
</dbReference>
<feature type="domain" description="Ig-like" evidence="1">
    <location>
        <begin position="48"/>
        <end position="96"/>
    </location>
</feature>
<evidence type="ECO:0000313" key="2">
    <source>
        <dbReference type="EMBL" id="CEK47309.1"/>
    </source>
</evidence>
<dbReference type="EMBL" id="HACG01000444">
    <property type="protein sequence ID" value="CEK47309.1"/>
    <property type="molecule type" value="Transcribed_RNA"/>
</dbReference>
<accession>A0A0B6XTU6</accession>
<organism evidence="2">
    <name type="scientific">Arion vulgaris</name>
    <dbReference type="NCBI Taxonomy" id="1028688"/>
    <lineage>
        <taxon>Eukaryota</taxon>
        <taxon>Metazoa</taxon>
        <taxon>Spiralia</taxon>
        <taxon>Lophotrochozoa</taxon>
        <taxon>Mollusca</taxon>
        <taxon>Gastropoda</taxon>
        <taxon>Heterobranchia</taxon>
        <taxon>Euthyneura</taxon>
        <taxon>Panpulmonata</taxon>
        <taxon>Eupulmonata</taxon>
        <taxon>Stylommatophora</taxon>
        <taxon>Helicina</taxon>
        <taxon>Arionoidea</taxon>
        <taxon>Arionidae</taxon>
        <taxon>Arion</taxon>
    </lineage>
</organism>
<dbReference type="SUPFAM" id="SSF48726">
    <property type="entry name" value="Immunoglobulin"/>
    <property type="match status" value="1"/>
</dbReference>
<evidence type="ECO:0000259" key="1">
    <source>
        <dbReference type="PROSITE" id="PS50835"/>
    </source>
</evidence>
<feature type="non-terminal residue" evidence="2">
    <location>
        <position position="1"/>
    </location>
</feature>
<dbReference type="Gene3D" id="2.60.40.10">
    <property type="entry name" value="Immunoglobulins"/>
    <property type="match status" value="1"/>
</dbReference>
<dbReference type="InterPro" id="IPR007110">
    <property type="entry name" value="Ig-like_dom"/>
</dbReference>
<sequence length="96" mass="10575">LGTVKVSVTCAMSVGKIIHYHISKTILFTVAVFMHVTEVNNSRPSLLPVIMDNPKTVTHKEGEIAILFCSVLNLEEHTVTWRKLPGFSPLTIGTKS</sequence>
<feature type="non-terminal residue" evidence="2">
    <location>
        <position position="96"/>
    </location>
</feature>
<gene>
    <name evidence="2" type="primary">ORF1082</name>
</gene>
<dbReference type="InterPro" id="IPR036179">
    <property type="entry name" value="Ig-like_dom_sf"/>
</dbReference>
<proteinExistence type="predicted"/>
<name>A0A0B6XTU6_9EUPU</name>
<dbReference type="AlphaFoldDB" id="A0A0B6XTU6"/>
<dbReference type="PROSITE" id="PS50835">
    <property type="entry name" value="IG_LIKE"/>
    <property type="match status" value="1"/>
</dbReference>
<reference evidence="2" key="1">
    <citation type="submission" date="2014-12" db="EMBL/GenBank/DDBJ databases">
        <title>Insight into the proteome of Arion vulgaris.</title>
        <authorList>
            <person name="Aradska J."/>
            <person name="Bulat T."/>
            <person name="Smidak R."/>
            <person name="Sarate P."/>
            <person name="Gangsoo J."/>
            <person name="Sialana F."/>
            <person name="Bilban M."/>
            <person name="Lubec G."/>
        </authorList>
    </citation>
    <scope>NUCLEOTIDE SEQUENCE</scope>
    <source>
        <tissue evidence="2">Skin</tissue>
    </source>
</reference>
<protein>
    <recommendedName>
        <fullName evidence="1">Ig-like domain-containing protein</fullName>
    </recommendedName>
</protein>